<organism evidence="15 16">
    <name type="scientific">Meganyctiphanes norvegica</name>
    <name type="common">Northern krill</name>
    <name type="synonym">Thysanopoda norvegica</name>
    <dbReference type="NCBI Taxonomy" id="48144"/>
    <lineage>
        <taxon>Eukaryota</taxon>
        <taxon>Metazoa</taxon>
        <taxon>Ecdysozoa</taxon>
        <taxon>Arthropoda</taxon>
        <taxon>Crustacea</taxon>
        <taxon>Multicrustacea</taxon>
        <taxon>Malacostraca</taxon>
        <taxon>Eumalacostraca</taxon>
        <taxon>Eucarida</taxon>
        <taxon>Euphausiacea</taxon>
        <taxon>Euphausiidae</taxon>
        <taxon>Meganyctiphanes</taxon>
    </lineage>
</organism>
<dbReference type="Pfam" id="PF12796">
    <property type="entry name" value="Ank_2"/>
    <property type="match status" value="2"/>
</dbReference>
<dbReference type="GO" id="GO:0034703">
    <property type="term" value="C:cation channel complex"/>
    <property type="evidence" value="ECO:0007669"/>
    <property type="project" value="UniProtKB-ARBA"/>
</dbReference>
<name>A0AAV2R9A8_MEGNR</name>
<feature type="repeat" description="ANK" evidence="11">
    <location>
        <begin position="288"/>
        <end position="320"/>
    </location>
</feature>
<evidence type="ECO:0000256" key="11">
    <source>
        <dbReference type="PROSITE-ProRule" id="PRU00023"/>
    </source>
</evidence>
<evidence type="ECO:0000256" key="9">
    <source>
        <dbReference type="ARBA" id="ARBA00023136"/>
    </source>
</evidence>
<evidence type="ECO:0000256" key="2">
    <source>
        <dbReference type="ARBA" id="ARBA00022448"/>
    </source>
</evidence>
<dbReference type="EMBL" id="CAXKWB010018843">
    <property type="protein sequence ID" value="CAL4121248.1"/>
    <property type="molecule type" value="Genomic_DNA"/>
</dbReference>
<feature type="transmembrane region" description="Helical" evidence="13">
    <location>
        <begin position="619"/>
        <end position="638"/>
    </location>
</feature>
<evidence type="ECO:0000256" key="1">
    <source>
        <dbReference type="ARBA" id="ARBA00004141"/>
    </source>
</evidence>
<feature type="transmembrane region" description="Helical" evidence="13">
    <location>
        <begin position="738"/>
        <end position="759"/>
    </location>
</feature>
<keyword evidence="12" id="KW-0175">Coiled coil</keyword>
<evidence type="ECO:0000256" key="5">
    <source>
        <dbReference type="ARBA" id="ARBA00022737"/>
    </source>
</evidence>
<keyword evidence="4 13" id="KW-0812">Transmembrane</keyword>
<keyword evidence="9 13" id="KW-0472">Membrane</keyword>
<keyword evidence="8" id="KW-0406">Ion transport</keyword>
<gene>
    <name evidence="15" type="ORF">MNOR_LOCUS22415</name>
</gene>
<feature type="transmembrane region" description="Helical" evidence="13">
    <location>
        <begin position="644"/>
        <end position="671"/>
    </location>
</feature>
<dbReference type="PANTHER" id="PTHR47143">
    <property type="entry name" value="TRANSIENT RECEPTOR POTENTIAL CATION CHANNEL PROTEIN PAINLESS"/>
    <property type="match status" value="1"/>
</dbReference>
<evidence type="ECO:0000256" key="4">
    <source>
        <dbReference type="ARBA" id="ARBA00022692"/>
    </source>
</evidence>
<evidence type="ECO:0000256" key="13">
    <source>
        <dbReference type="SAM" id="Phobius"/>
    </source>
</evidence>
<dbReference type="Gene3D" id="1.20.5.1070">
    <property type="entry name" value="Head and neck region of the ectodomain of NDV fusion glycoprotein"/>
    <property type="match status" value="1"/>
</dbReference>
<evidence type="ECO:0000313" key="15">
    <source>
        <dbReference type="EMBL" id="CAL4121248.1"/>
    </source>
</evidence>
<dbReference type="AlphaFoldDB" id="A0AAV2R9A8"/>
<dbReference type="SMART" id="SM00248">
    <property type="entry name" value="ANK"/>
    <property type="match status" value="7"/>
</dbReference>
<dbReference type="PROSITE" id="PS50088">
    <property type="entry name" value="ANK_REPEAT"/>
    <property type="match status" value="4"/>
</dbReference>
<reference evidence="15 16" key="1">
    <citation type="submission" date="2024-05" db="EMBL/GenBank/DDBJ databases">
        <authorList>
            <person name="Wallberg A."/>
        </authorList>
    </citation>
    <scope>NUCLEOTIDE SEQUENCE [LARGE SCALE GENOMIC DNA]</scope>
</reference>
<dbReference type="InterPro" id="IPR052076">
    <property type="entry name" value="TRP_cation_channel"/>
</dbReference>
<proteinExistence type="predicted"/>
<feature type="repeat" description="ANK" evidence="11">
    <location>
        <begin position="398"/>
        <end position="430"/>
    </location>
</feature>
<feature type="transmembrane region" description="Helical" evidence="13">
    <location>
        <begin position="584"/>
        <end position="607"/>
    </location>
</feature>
<keyword evidence="16" id="KW-1185">Reference proteome</keyword>
<sequence length="906" mass="103184">MREYLNLNTMEAANAKTGGGQLQNEAASDLLNTVTSGLTDDIIANEIRKKLEKSGNKYDLDHLYSETKVKGTLLHHVAKKNLPKVAELLIQKGANPDSRDLSGDKYCPLHYAAEKGHPLIMKKLLEGGANPNATEGLHGRCSLHLLVENVNKWKPKDNNNNNPYNECLDILLDKEQVNLNILNKDRLTPIFLAAGKKWEYMTRKLIQKGADLHLVGKNNIKNIDRIEAELPGLLKSVNTSQNKSENYKYYFRDLKDSMNEKRIQNFKNIFNEMNISQVSSIIDSEEDQGMTLLQYTSENGLSEFVEVLLKHGADPVKYDKTNLYSPILYACEKGFSPVLEVFERHNKLEGGLLQVDGRGETVLHKVVKQEYKRNGADYKKCLEIILKYKIDVDAVDMFGNTPLHHAALQENQSLARLLITGGAHLGIKNELGIMAISNIKPSVLEDAFDNSIKIKRESDNERLEFRNMEVILNYRMFVPTNGNHQPETDCIKFLSSSHAHRHLLRHPIINTFLSLKWQKISKYYTFNLLSYITYLILLTAYILIFHGTVQQSDSSTTNTTIKISETADTLDTQTSFSDSLALKITLQSIITLITICIGVKEVIQLFLSWHSYITSFKNWLELSIVIMTFVLLFAPLSTDVLQSLSAWIVLFSWTIFILILGCHPSLAIYITMFRRVTHNFTKFIFLFSFMIIAFSFSFYLIFQMDDNFSTIHQTILKTIAMSTGELEYSDLPLTDFPITSHILFVLFIVFILMVIMNLINGLAVSDIHMIQLEAEIYSYKNRVELISYLESFLKTRLRDLPANLPSEKYEICTCDQRHNFSLEQSQIESTMSVVLADKIDVSERINKIENQLANMDKTIEKTDVSSHVNNVSDRITQIEDRLTNMDATIASLADILKSVHSHVANK</sequence>
<feature type="transmembrane region" description="Helical" evidence="13">
    <location>
        <begin position="683"/>
        <end position="702"/>
    </location>
</feature>
<feature type="domain" description="Ion transport" evidence="14">
    <location>
        <begin position="532"/>
        <end position="772"/>
    </location>
</feature>
<dbReference type="Gene3D" id="1.25.40.20">
    <property type="entry name" value="Ankyrin repeat-containing domain"/>
    <property type="match status" value="2"/>
</dbReference>
<evidence type="ECO:0000256" key="12">
    <source>
        <dbReference type="SAM" id="Coils"/>
    </source>
</evidence>
<evidence type="ECO:0000256" key="7">
    <source>
        <dbReference type="ARBA" id="ARBA00023043"/>
    </source>
</evidence>
<dbReference type="InterPro" id="IPR005821">
    <property type="entry name" value="Ion_trans_dom"/>
</dbReference>
<dbReference type="GO" id="GO:0005216">
    <property type="term" value="F:monoatomic ion channel activity"/>
    <property type="evidence" value="ECO:0007669"/>
    <property type="project" value="InterPro"/>
</dbReference>
<dbReference type="Proteomes" id="UP001497623">
    <property type="component" value="Unassembled WGS sequence"/>
</dbReference>
<evidence type="ECO:0000313" key="16">
    <source>
        <dbReference type="Proteomes" id="UP001497623"/>
    </source>
</evidence>
<comment type="subcellular location">
    <subcellularLocation>
        <location evidence="1">Membrane</location>
        <topology evidence="1">Multi-pass membrane protein</topology>
    </subcellularLocation>
</comment>
<dbReference type="InterPro" id="IPR036770">
    <property type="entry name" value="Ankyrin_rpt-contain_sf"/>
</dbReference>
<comment type="caution">
    <text evidence="15">The sequence shown here is derived from an EMBL/GenBank/DDBJ whole genome shotgun (WGS) entry which is preliminary data.</text>
</comment>
<dbReference type="PROSITE" id="PS50297">
    <property type="entry name" value="ANK_REP_REGION"/>
    <property type="match status" value="3"/>
</dbReference>
<evidence type="ECO:0000256" key="8">
    <source>
        <dbReference type="ARBA" id="ARBA00023065"/>
    </source>
</evidence>
<evidence type="ECO:0000256" key="6">
    <source>
        <dbReference type="ARBA" id="ARBA00022989"/>
    </source>
</evidence>
<keyword evidence="5" id="KW-0677">Repeat</keyword>
<feature type="transmembrane region" description="Helical" evidence="13">
    <location>
        <begin position="523"/>
        <end position="544"/>
    </location>
</feature>
<feature type="repeat" description="ANK" evidence="11">
    <location>
        <begin position="104"/>
        <end position="136"/>
    </location>
</feature>
<keyword evidence="3" id="KW-0716">Sensory transduction</keyword>
<evidence type="ECO:0000256" key="3">
    <source>
        <dbReference type="ARBA" id="ARBA00022606"/>
    </source>
</evidence>
<keyword evidence="7 11" id="KW-0040">ANK repeat</keyword>
<evidence type="ECO:0000259" key="14">
    <source>
        <dbReference type="Pfam" id="PF00520"/>
    </source>
</evidence>
<dbReference type="Pfam" id="PF00520">
    <property type="entry name" value="Ion_trans"/>
    <property type="match status" value="1"/>
</dbReference>
<dbReference type="InterPro" id="IPR002110">
    <property type="entry name" value="Ankyrin_rpt"/>
</dbReference>
<dbReference type="SUPFAM" id="SSF48403">
    <property type="entry name" value="Ankyrin repeat"/>
    <property type="match status" value="2"/>
</dbReference>
<keyword evidence="2" id="KW-0813">Transport</keyword>
<protein>
    <recommendedName>
        <fullName evidence="14">Ion transport domain-containing protein</fullName>
    </recommendedName>
</protein>
<feature type="repeat" description="ANK" evidence="11">
    <location>
        <begin position="69"/>
        <end position="101"/>
    </location>
</feature>
<accession>A0AAV2R9A8</accession>
<feature type="coiled-coil region" evidence="12">
    <location>
        <begin position="838"/>
        <end position="865"/>
    </location>
</feature>
<evidence type="ECO:0000256" key="10">
    <source>
        <dbReference type="ARBA" id="ARBA00023303"/>
    </source>
</evidence>
<keyword evidence="10" id="KW-0407">Ion channel</keyword>
<dbReference type="PANTHER" id="PTHR47143:SF4">
    <property type="entry name" value="TRANSIENT RECEPTOR POTENTIAL CATION CHANNEL PROTEIN PAINLESS"/>
    <property type="match status" value="1"/>
</dbReference>
<keyword evidence="6 13" id="KW-1133">Transmembrane helix</keyword>